<dbReference type="Gene3D" id="1.10.3210.10">
    <property type="entry name" value="Hypothetical protein af1432"/>
    <property type="match status" value="1"/>
</dbReference>
<dbReference type="Pfam" id="PF13487">
    <property type="entry name" value="HD_5"/>
    <property type="match status" value="1"/>
</dbReference>
<protein>
    <submittedName>
        <fullName evidence="2">HD-GYP domain-containing protein</fullName>
        <ecNumber evidence="2">3.1.4.-</ecNumber>
    </submittedName>
</protein>
<accession>A0ABW3UML3</accession>
<keyword evidence="3" id="KW-1185">Reference proteome</keyword>
<dbReference type="EC" id="3.1.4.-" evidence="2"/>
<dbReference type="SMART" id="SM00471">
    <property type="entry name" value="HDc"/>
    <property type="match status" value="1"/>
</dbReference>
<name>A0ABW3UML3_9BACL</name>
<evidence type="ECO:0000259" key="1">
    <source>
        <dbReference type="PROSITE" id="PS51832"/>
    </source>
</evidence>
<dbReference type="SUPFAM" id="SSF109604">
    <property type="entry name" value="HD-domain/PDEase-like"/>
    <property type="match status" value="1"/>
</dbReference>
<dbReference type="Proteomes" id="UP001597180">
    <property type="component" value="Unassembled WGS sequence"/>
</dbReference>
<dbReference type="RefSeq" id="WP_345587369.1">
    <property type="nucleotide sequence ID" value="NZ_BAABJG010000006.1"/>
</dbReference>
<proteinExistence type="predicted"/>
<reference evidence="3" key="1">
    <citation type="journal article" date="2019" name="Int. J. Syst. Evol. Microbiol.">
        <title>The Global Catalogue of Microorganisms (GCM) 10K type strain sequencing project: providing services to taxonomists for standard genome sequencing and annotation.</title>
        <authorList>
            <consortium name="The Broad Institute Genomics Platform"/>
            <consortium name="The Broad Institute Genome Sequencing Center for Infectious Disease"/>
            <person name="Wu L."/>
            <person name="Ma J."/>
        </authorList>
    </citation>
    <scope>NUCLEOTIDE SEQUENCE [LARGE SCALE GENOMIC DNA]</scope>
    <source>
        <strain evidence="3">CCUG 53270</strain>
    </source>
</reference>
<evidence type="ECO:0000313" key="3">
    <source>
        <dbReference type="Proteomes" id="UP001597180"/>
    </source>
</evidence>
<dbReference type="PANTHER" id="PTHR43155">
    <property type="entry name" value="CYCLIC DI-GMP PHOSPHODIESTERASE PA4108-RELATED"/>
    <property type="match status" value="1"/>
</dbReference>
<dbReference type="CDD" id="cd00077">
    <property type="entry name" value="HDc"/>
    <property type="match status" value="1"/>
</dbReference>
<sequence length="332" mass="37492">MDSCVGKKVKNDITNSYGMTLIPAGTTMTDLHMELLTKHNVDPLSIILVSEVEDVYKHSVDQAVQTSEELFQTIGKSQKIPLAEIQEELLPVIQQVSGHSNIFRLFQVVRATDEYTYQHNIGVGILSTLIGKWLKLPEPELSMLSLAATLHDVGKVNVPIEILNKPGKLTGEEYELIKKHTIYGYHLLKNTEGLDPRIPLIALQHHERNDGKGYPLGLKHDQVDYFSKIVAVADIFHAMSSKRPYHDPIPFHEIVSRMRKGLFGELDPNIVSVFLDNMINRLIGETVSLSDGREGEVVYLNPHSRETPLVKVNDEFVDLSKRYDIRIQQVNV</sequence>
<dbReference type="InterPro" id="IPR003607">
    <property type="entry name" value="HD/PDEase_dom"/>
</dbReference>
<dbReference type="GO" id="GO:0016787">
    <property type="term" value="F:hydrolase activity"/>
    <property type="evidence" value="ECO:0007669"/>
    <property type="project" value="UniProtKB-KW"/>
</dbReference>
<comment type="caution">
    <text evidence="2">The sequence shown here is derived from an EMBL/GenBank/DDBJ whole genome shotgun (WGS) entry which is preliminary data.</text>
</comment>
<gene>
    <name evidence="2" type="ORF">ACFQ4B_11830</name>
</gene>
<dbReference type="EMBL" id="JBHTLU010000013">
    <property type="protein sequence ID" value="MFD1220815.1"/>
    <property type="molecule type" value="Genomic_DNA"/>
</dbReference>
<organism evidence="2 3">
    <name type="scientific">Paenibacillus vulneris</name>
    <dbReference type="NCBI Taxonomy" id="1133364"/>
    <lineage>
        <taxon>Bacteria</taxon>
        <taxon>Bacillati</taxon>
        <taxon>Bacillota</taxon>
        <taxon>Bacilli</taxon>
        <taxon>Bacillales</taxon>
        <taxon>Paenibacillaceae</taxon>
        <taxon>Paenibacillus</taxon>
    </lineage>
</organism>
<dbReference type="PANTHER" id="PTHR43155:SF2">
    <property type="entry name" value="CYCLIC DI-GMP PHOSPHODIESTERASE PA4108"/>
    <property type="match status" value="1"/>
</dbReference>
<keyword evidence="2" id="KW-0378">Hydrolase</keyword>
<evidence type="ECO:0000313" key="2">
    <source>
        <dbReference type="EMBL" id="MFD1220815.1"/>
    </source>
</evidence>
<feature type="domain" description="HD-GYP" evidence="1">
    <location>
        <begin position="94"/>
        <end position="290"/>
    </location>
</feature>
<dbReference type="InterPro" id="IPR037522">
    <property type="entry name" value="HD_GYP_dom"/>
</dbReference>
<dbReference type="PROSITE" id="PS51832">
    <property type="entry name" value="HD_GYP"/>
    <property type="match status" value="1"/>
</dbReference>